<dbReference type="PANTHER" id="PTHR21496:SF23">
    <property type="entry name" value="3-PHENYLPROPIONATE_CINNAMIC ACID DIOXYGENASE FERREDOXIN SUBUNIT"/>
    <property type="match status" value="1"/>
</dbReference>
<keyword evidence="5" id="KW-0411">Iron-sulfur</keyword>
<dbReference type="EMBL" id="NXII01000020">
    <property type="protein sequence ID" value="RXI38264.1"/>
    <property type="molecule type" value="Genomic_DNA"/>
</dbReference>
<dbReference type="CDD" id="cd03530">
    <property type="entry name" value="Rieske_NirD_small_Bacillus"/>
    <property type="match status" value="1"/>
</dbReference>
<proteinExistence type="predicted"/>
<dbReference type="NCBIfam" id="TIGR02378">
    <property type="entry name" value="nirD_assim_sml"/>
    <property type="match status" value="1"/>
</dbReference>
<evidence type="ECO:0000313" key="7">
    <source>
        <dbReference type="EMBL" id="RXI38264.1"/>
    </source>
</evidence>
<dbReference type="GO" id="GO:0042128">
    <property type="term" value="P:nitrate assimilation"/>
    <property type="evidence" value="ECO:0007669"/>
    <property type="project" value="UniProtKB-KW"/>
</dbReference>
<keyword evidence="4" id="KW-0408">Iron</keyword>
<keyword evidence="2" id="KW-0479">Metal-binding</keyword>
<dbReference type="InterPro" id="IPR017941">
    <property type="entry name" value="Rieske_2Fe-2S"/>
</dbReference>
<dbReference type="RefSeq" id="WP_129014342.1">
    <property type="nucleotide sequence ID" value="NZ_CBCSEI010000016.1"/>
</dbReference>
<dbReference type="Pfam" id="PF00355">
    <property type="entry name" value="Rieske"/>
    <property type="match status" value="1"/>
</dbReference>
<keyword evidence="6" id="KW-0534">Nitrate assimilation</keyword>
<evidence type="ECO:0000256" key="4">
    <source>
        <dbReference type="ARBA" id="ARBA00023004"/>
    </source>
</evidence>
<keyword evidence="3" id="KW-0560">Oxidoreductase</keyword>
<dbReference type="GO" id="GO:0008942">
    <property type="term" value="F:nitrite reductase [NAD(P)H] activity"/>
    <property type="evidence" value="ECO:0007669"/>
    <property type="project" value="InterPro"/>
</dbReference>
<evidence type="ECO:0000256" key="6">
    <source>
        <dbReference type="ARBA" id="ARBA00023063"/>
    </source>
</evidence>
<accession>A0A6M8NJ17</accession>
<sequence length="105" mass="11818">MANIKKWYKITQLENIPLMGSRKVKIGEIEIAIFKTRDGSIFAINNICPHKKGKLSEGLVHETQVTCPLHSWEIDLKTGEALGNDKGCTGIFETKIKNETIYICL</sequence>
<dbReference type="AlphaFoldDB" id="A0A6M8NJ17"/>
<dbReference type="GO" id="GO:0051537">
    <property type="term" value="F:2 iron, 2 sulfur cluster binding"/>
    <property type="evidence" value="ECO:0007669"/>
    <property type="project" value="UniProtKB-KW"/>
</dbReference>
<organism evidence="7 8">
    <name type="scientific">Arcobacter cloacae</name>
    <dbReference type="NCBI Taxonomy" id="1054034"/>
    <lineage>
        <taxon>Bacteria</taxon>
        <taxon>Pseudomonadati</taxon>
        <taxon>Campylobacterota</taxon>
        <taxon>Epsilonproteobacteria</taxon>
        <taxon>Campylobacterales</taxon>
        <taxon>Arcobacteraceae</taxon>
        <taxon>Arcobacter</taxon>
    </lineage>
</organism>
<dbReference type="PANTHER" id="PTHR21496">
    <property type="entry name" value="FERREDOXIN-RELATED"/>
    <property type="match status" value="1"/>
</dbReference>
<evidence type="ECO:0000256" key="2">
    <source>
        <dbReference type="ARBA" id="ARBA00022723"/>
    </source>
</evidence>
<dbReference type="SUPFAM" id="SSF50022">
    <property type="entry name" value="ISP domain"/>
    <property type="match status" value="1"/>
</dbReference>
<gene>
    <name evidence="7" type="primary">nirD</name>
    <name evidence="7" type="ORF">CP963_11585</name>
</gene>
<evidence type="ECO:0000256" key="1">
    <source>
        <dbReference type="ARBA" id="ARBA00022714"/>
    </source>
</evidence>
<dbReference type="Proteomes" id="UP000290378">
    <property type="component" value="Unassembled WGS sequence"/>
</dbReference>
<dbReference type="Gene3D" id="2.102.10.10">
    <property type="entry name" value="Rieske [2Fe-2S] iron-sulphur domain"/>
    <property type="match status" value="1"/>
</dbReference>
<keyword evidence="1" id="KW-0001">2Fe-2S</keyword>
<dbReference type="InterPro" id="IPR036922">
    <property type="entry name" value="Rieske_2Fe-2S_sf"/>
</dbReference>
<name>A0A6M8NJ17_9BACT</name>
<comment type="caution">
    <text evidence="7">The sequence shown here is derived from an EMBL/GenBank/DDBJ whole genome shotgun (WGS) entry which is preliminary data.</text>
</comment>
<protein>
    <submittedName>
        <fullName evidence="7">Nitrite reductase (NAD(P)H) small subunit</fullName>
    </submittedName>
</protein>
<dbReference type="GO" id="GO:0046872">
    <property type="term" value="F:metal ion binding"/>
    <property type="evidence" value="ECO:0007669"/>
    <property type="project" value="UniProtKB-KW"/>
</dbReference>
<dbReference type="InterPro" id="IPR012748">
    <property type="entry name" value="Rieske-like_NirD"/>
</dbReference>
<evidence type="ECO:0000256" key="5">
    <source>
        <dbReference type="ARBA" id="ARBA00023014"/>
    </source>
</evidence>
<dbReference type="PROSITE" id="PS51296">
    <property type="entry name" value="RIESKE"/>
    <property type="match status" value="1"/>
</dbReference>
<keyword evidence="8" id="KW-1185">Reference proteome</keyword>
<evidence type="ECO:0000256" key="3">
    <source>
        <dbReference type="ARBA" id="ARBA00023002"/>
    </source>
</evidence>
<evidence type="ECO:0000313" key="8">
    <source>
        <dbReference type="Proteomes" id="UP000290378"/>
    </source>
</evidence>
<reference evidence="7 8" key="1">
    <citation type="submission" date="2017-09" db="EMBL/GenBank/DDBJ databases">
        <title>Genomics of the genus Arcobacter.</title>
        <authorList>
            <person name="Perez-Cataluna A."/>
            <person name="Figueras M.J."/>
            <person name="Salas-Masso N."/>
        </authorList>
    </citation>
    <scope>NUCLEOTIDE SEQUENCE [LARGE SCALE GENOMIC DNA]</scope>
    <source>
        <strain evidence="7 8">CECT 7834</strain>
    </source>
</reference>